<evidence type="ECO:0000256" key="1">
    <source>
        <dbReference type="ARBA" id="ARBA00001946"/>
    </source>
</evidence>
<dbReference type="Proteomes" id="UP000198304">
    <property type="component" value="Unassembled WGS sequence"/>
</dbReference>
<feature type="domain" description="EngB-type G" evidence="11">
    <location>
        <begin position="22"/>
        <end position="195"/>
    </location>
</feature>
<dbReference type="InterPro" id="IPR030393">
    <property type="entry name" value="G_ENGB_dom"/>
</dbReference>
<protein>
    <recommendedName>
        <fullName evidence="10">Probable GTP-binding protein EngB</fullName>
    </recommendedName>
</protein>
<organism evidence="12 13">
    <name type="scientific">Anaerovirgula multivorans</name>
    <dbReference type="NCBI Taxonomy" id="312168"/>
    <lineage>
        <taxon>Bacteria</taxon>
        <taxon>Bacillati</taxon>
        <taxon>Bacillota</taxon>
        <taxon>Clostridia</taxon>
        <taxon>Peptostreptococcales</taxon>
        <taxon>Natronincolaceae</taxon>
        <taxon>Anaerovirgula</taxon>
    </lineage>
</organism>
<reference evidence="12 13" key="1">
    <citation type="submission" date="2017-06" db="EMBL/GenBank/DDBJ databases">
        <authorList>
            <person name="Kim H.J."/>
            <person name="Triplett B.A."/>
        </authorList>
    </citation>
    <scope>NUCLEOTIDE SEQUENCE [LARGE SCALE GENOMIC DNA]</scope>
    <source>
        <strain evidence="12 13">SCA</strain>
    </source>
</reference>
<evidence type="ECO:0000256" key="9">
    <source>
        <dbReference type="ARBA" id="ARBA00023306"/>
    </source>
</evidence>
<comment type="similarity">
    <text evidence="2 10">Belongs to the TRAFAC class TrmE-Era-EngA-EngB-Septin-like GTPase superfamily. EngB GTPase family.</text>
</comment>
<dbReference type="FunFam" id="3.40.50.300:FF:000098">
    <property type="entry name" value="Probable GTP-binding protein EngB"/>
    <property type="match status" value="1"/>
</dbReference>
<keyword evidence="13" id="KW-1185">Reference proteome</keyword>
<keyword evidence="4" id="KW-0479">Metal-binding</keyword>
<evidence type="ECO:0000256" key="7">
    <source>
        <dbReference type="ARBA" id="ARBA00023134"/>
    </source>
</evidence>
<evidence type="ECO:0000313" key="13">
    <source>
        <dbReference type="Proteomes" id="UP000198304"/>
    </source>
</evidence>
<dbReference type="GO" id="GO:0046872">
    <property type="term" value="F:metal ion binding"/>
    <property type="evidence" value="ECO:0007669"/>
    <property type="project" value="UniProtKB-KW"/>
</dbReference>
<dbReference type="NCBIfam" id="TIGR03598">
    <property type="entry name" value="GTPase_YsxC"/>
    <property type="match status" value="1"/>
</dbReference>
<dbReference type="InterPro" id="IPR027417">
    <property type="entry name" value="P-loop_NTPase"/>
</dbReference>
<comment type="function">
    <text evidence="10">Necessary for normal cell division and for the maintenance of normal septation.</text>
</comment>
<dbReference type="RefSeq" id="WP_089283785.1">
    <property type="nucleotide sequence ID" value="NZ_FZOJ01000016.1"/>
</dbReference>
<dbReference type="Gene3D" id="3.40.50.300">
    <property type="entry name" value="P-loop containing nucleotide triphosphate hydrolases"/>
    <property type="match status" value="1"/>
</dbReference>
<dbReference type="EMBL" id="FZOJ01000016">
    <property type="protein sequence ID" value="SNS66671.1"/>
    <property type="molecule type" value="Genomic_DNA"/>
</dbReference>
<sequence length="207" mass="23507">MKIKTSDFVTSAVVPSQYPEDMLPEIAFVGRSNVGKSSTLNTILGRKKLAKVSGTPGKTRTINFFIINKEFYLVDLPGYGYAKVSKSEKASWGKTMETYLNKRPNLQEILLLVDIRHEPTNDDKMMYDWIRHFGFGSIVIATKSDKITRGQMQKHLKVIREKLQMAKGDKIVPISSLKKEGIEALWSSIEELFIDRQLPITIEEAPK</sequence>
<keyword evidence="5 10" id="KW-0547">Nucleotide-binding</keyword>
<evidence type="ECO:0000256" key="6">
    <source>
        <dbReference type="ARBA" id="ARBA00022842"/>
    </source>
</evidence>
<dbReference type="PANTHER" id="PTHR11649">
    <property type="entry name" value="MSS1/TRME-RELATED GTP-BINDING PROTEIN"/>
    <property type="match status" value="1"/>
</dbReference>
<proteinExistence type="inferred from homology"/>
<accession>A0A239GC77</accession>
<keyword evidence="9 10" id="KW-0131">Cell cycle</keyword>
<dbReference type="InterPro" id="IPR006073">
    <property type="entry name" value="GTP-bd"/>
</dbReference>
<evidence type="ECO:0000256" key="10">
    <source>
        <dbReference type="HAMAP-Rule" id="MF_00321"/>
    </source>
</evidence>
<evidence type="ECO:0000259" key="11">
    <source>
        <dbReference type="PROSITE" id="PS51706"/>
    </source>
</evidence>
<dbReference type="GO" id="GO:0005525">
    <property type="term" value="F:GTP binding"/>
    <property type="evidence" value="ECO:0007669"/>
    <property type="project" value="UniProtKB-UniRule"/>
</dbReference>
<dbReference type="Pfam" id="PF01926">
    <property type="entry name" value="MMR_HSR1"/>
    <property type="match status" value="1"/>
</dbReference>
<name>A0A239GC77_9FIRM</name>
<dbReference type="HAMAP" id="MF_00321">
    <property type="entry name" value="GTPase_EngB"/>
    <property type="match status" value="1"/>
</dbReference>
<keyword evidence="6" id="KW-0460">Magnesium</keyword>
<dbReference type="InterPro" id="IPR005225">
    <property type="entry name" value="Small_GTP-bd"/>
</dbReference>
<dbReference type="GO" id="GO:0000917">
    <property type="term" value="P:division septum assembly"/>
    <property type="evidence" value="ECO:0007669"/>
    <property type="project" value="UniProtKB-KW"/>
</dbReference>
<gene>
    <name evidence="10" type="primary">engB</name>
    <name evidence="12" type="ORF">SAMN05446037_101635</name>
</gene>
<comment type="cofactor">
    <cofactor evidence="1">
        <name>Mg(2+)</name>
        <dbReference type="ChEBI" id="CHEBI:18420"/>
    </cofactor>
</comment>
<evidence type="ECO:0000256" key="2">
    <source>
        <dbReference type="ARBA" id="ARBA00009638"/>
    </source>
</evidence>
<evidence type="ECO:0000256" key="3">
    <source>
        <dbReference type="ARBA" id="ARBA00022618"/>
    </source>
</evidence>
<dbReference type="PROSITE" id="PS51706">
    <property type="entry name" value="G_ENGB"/>
    <property type="match status" value="1"/>
</dbReference>
<evidence type="ECO:0000313" key="12">
    <source>
        <dbReference type="EMBL" id="SNS66671.1"/>
    </source>
</evidence>
<keyword evidence="3 10" id="KW-0132">Cell division</keyword>
<dbReference type="InterPro" id="IPR019987">
    <property type="entry name" value="GTP-bd_ribosome_bio_YsxC"/>
</dbReference>
<dbReference type="CDD" id="cd01876">
    <property type="entry name" value="YihA_EngB"/>
    <property type="match status" value="1"/>
</dbReference>
<dbReference type="NCBIfam" id="TIGR00231">
    <property type="entry name" value="small_GTP"/>
    <property type="match status" value="1"/>
</dbReference>
<dbReference type="OrthoDB" id="9804921at2"/>
<dbReference type="GO" id="GO:0005829">
    <property type="term" value="C:cytosol"/>
    <property type="evidence" value="ECO:0007669"/>
    <property type="project" value="TreeGrafter"/>
</dbReference>
<evidence type="ECO:0000256" key="4">
    <source>
        <dbReference type="ARBA" id="ARBA00022723"/>
    </source>
</evidence>
<dbReference type="AlphaFoldDB" id="A0A239GC77"/>
<keyword evidence="7 10" id="KW-0342">GTP-binding</keyword>
<evidence type="ECO:0000256" key="8">
    <source>
        <dbReference type="ARBA" id="ARBA00023210"/>
    </source>
</evidence>
<keyword evidence="8 10" id="KW-0717">Septation</keyword>
<dbReference type="SUPFAM" id="SSF52540">
    <property type="entry name" value="P-loop containing nucleoside triphosphate hydrolases"/>
    <property type="match status" value="1"/>
</dbReference>
<evidence type="ECO:0000256" key="5">
    <source>
        <dbReference type="ARBA" id="ARBA00022741"/>
    </source>
</evidence>
<dbReference type="PANTHER" id="PTHR11649:SF13">
    <property type="entry name" value="ENGB-TYPE G DOMAIN-CONTAINING PROTEIN"/>
    <property type="match status" value="1"/>
</dbReference>